<dbReference type="GO" id="GO:0032259">
    <property type="term" value="P:methylation"/>
    <property type="evidence" value="ECO:0007669"/>
    <property type="project" value="UniProtKB-KW"/>
</dbReference>
<dbReference type="PANTHER" id="PTHR13369:SF3">
    <property type="entry name" value="METHYLTRANSFERASE DOMAIN-CONTAINING PROTEIN"/>
    <property type="match status" value="1"/>
</dbReference>
<dbReference type="EMBL" id="LT899436">
    <property type="protein sequence ID" value="SNR15948.1"/>
    <property type="molecule type" value="Genomic_DNA"/>
</dbReference>
<feature type="domain" description="Methyltransferase" evidence="1">
    <location>
        <begin position="155"/>
        <end position="291"/>
    </location>
</feature>
<protein>
    <submittedName>
        <fullName evidence="2">SAM-dependent methyltransferase</fullName>
    </submittedName>
</protein>
<evidence type="ECO:0000259" key="1">
    <source>
        <dbReference type="Pfam" id="PF13679"/>
    </source>
</evidence>
<dbReference type="OrthoDB" id="5502211at2"/>
<dbReference type="Pfam" id="PF13679">
    <property type="entry name" value="Methyltransf_32"/>
    <property type="match status" value="1"/>
</dbReference>
<keyword evidence="3" id="KW-1185">Reference proteome</keyword>
<dbReference type="Gene3D" id="3.40.50.150">
    <property type="entry name" value="Vaccinia Virus protein VP39"/>
    <property type="match status" value="1"/>
</dbReference>
<dbReference type="GO" id="GO:0005737">
    <property type="term" value="C:cytoplasm"/>
    <property type="evidence" value="ECO:0007669"/>
    <property type="project" value="TreeGrafter"/>
</dbReference>
<dbReference type="AlphaFoldDB" id="A0A238UBI7"/>
<dbReference type="KEGG" id="tje:TJEJU_2262"/>
<accession>A0A238UBI7</accession>
<gene>
    <name evidence="2" type="ORF">TJEJU_2262</name>
</gene>
<dbReference type="SUPFAM" id="SSF53335">
    <property type="entry name" value="S-adenosyl-L-methionine-dependent methyltransferases"/>
    <property type="match status" value="1"/>
</dbReference>
<keyword evidence="2" id="KW-0808">Transferase</keyword>
<name>A0A238UBI7_9FLAO</name>
<proteinExistence type="predicted"/>
<dbReference type="InterPro" id="IPR025714">
    <property type="entry name" value="Methyltranfer_dom"/>
</dbReference>
<dbReference type="PANTHER" id="PTHR13369">
    <property type="match status" value="1"/>
</dbReference>
<keyword evidence="2" id="KW-0489">Methyltransferase</keyword>
<evidence type="ECO:0000313" key="2">
    <source>
        <dbReference type="EMBL" id="SNR15948.1"/>
    </source>
</evidence>
<dbReference type="RefSeq" id="WP_095072119.1">
    <property type="nucleotide sequence ID" value="NZ_LT899436.1"/>
</dbReference>
<dbReference type="GO" id="GO:0008168">
    <property type="term" value="F:methyltransferase activity"/>
    <property type="evidence" value="ECO:0007669"/>
    <property type="project" value="UniProtKB-KW"/>
</dbReference>
<sequence length="384" mass="44552">MNEFGQLFQALKEAISNDNFVKLTLSKPISKSFNLPNVYVRLVNIKNQKQLQFTYRYNTNDQTKNYTVDEACEELETLLLEKFKAATLFTLESDLLVMISKKKKVSYRTTAPSFKNKLPEIHDKPKEKRINLSSSYLQFLGITDKNNKVIPKMADKYRQINKYLEVIESLIASLDMNKKLQIVDMGSGKGYLTFALYDYLVNLKGYNVSITGIELREYLVDYCNDIAKKSGFDQLNFIAQRIQEYDNDKIDILIALHACDTATDDAIYKGLMAKSELIICAPCCHKQVRQQVKGREQESPLLKYGIFKERQFEMITDTIRALILEKFNYNTKVFEFISSEHTHKNVMLIGSKSSKKKDIESIDKKIESLKELYHIDHHYLETLL</sequence>
<organism evidence="2 3">
    <name type="scientific">Tenacibaculum jejuense</name>
    <dbReference type="NCBI Taxonomy" id="584609"/>
    <lineage>
        <taxon>Bacteria</taxon>
        <taxon>Pseudomonadati</taxon>
        <taxon>Bacteroidota</taxon>
        <taxon>Flavobacteriia</taxon>
        <taxon>Flavobacteriales</taxon>
        <taxon>Flavobacteriaceae</taxon>
        <taxon>Tenacibaculum</taxon>
    </lineage>
</organism>
<dbReference type="CDD" id="cd02440">
    <property type="entry name" value="AdoMet_MTases"/>
    <property type="match status" value="1"/>
</dbReference>
<dbReference type="Proteomes" id="UP000215214">
    <property type="component" value="Chromosome TJEJU"/>
</dbReference>
<reference evidence="2 3" key="1">
    <citation type="submission" date="2017-07" db="EMBL/GenBank/DDBJ databases">
        <authorList>
            <person name="Sun Z.S."/>
            <person name="Albrecht U."/>
            <person name="Echele G."/>
            <person name="Lee C.C."/>
        </authorList>
    </citation>
    <scope>NUCLEOTIDE SEQUENCE [LARGE SCALE GENOMIC DNA]</scope>
    <source>
        <strain evidence="3">type strain: KCTC 22618</strain>
    </source>
</reference>
<dbReference type="InterPro" id="IPR029063">
    <property type="entry name" value="SAM-dependent_MTases_sf"/>
</dbReference>
<evidence type="ECO:0000313" key="3">
    <source>
        <dbReference type="Proteomes" id="UP000215214"/>
    </source>
</evidence>